<dbReference type="CDD" id="cd06170">
    <property type="entry name" value="LuxR_C_like"/>
    <property type="match status" value="1"/>
</dbReference>
<dbReference type="InterPro" id="IPR011990">
    <property type="entry name" value="TPR-like_helical_dom_sf"/>
</dbReference>
<proteinExistence type="predicted"/>
<dbReference type="Pfam" id="PF25872">
    <property type="entry name" value="HTH_77"/>
    <property type="match status" value="1"/>
</dbReference>
<dbReference type="Gene3D" id="1.25.40.10">
    <property type="entry name" value="Tetratricopeptide repeat domain"/>
    <property type="match status" value="1"/>
</dbReference>
<dbReference type="PRINTS" id="PR00364">
    <property type="entry name" value="DISEASERSIST"/>
</dbReference>
<evidence type="ECO:0000313" key="3">
    <source>
        <dbReference type="EMBL" id="AAS00424.1"/>
    </source>
</evidence>
<dbReference type="SMART" id="SM00421">
    <property type="entry name" value="HTH_LUXR"/>
    <property type="match status" value="1"/>
</dbReference>
<dbReference type="PANTHER" id="PTHR47691:SF3">
    <property type="entry name" value="HTH-TYPE TRANSCRIPTIONAL REGULATOR RV0890C-RELATED"/>
    <property type="match status" value="1"/>
</dbReference>
<dbReference type="GO" id="GO:0006355">
    <property type="term" value="P:regulation of DNA-templated transcription"/>
    <property type="evidence" value="ECO:0007669"/>
    <property type="project" value="InterPro"/>
</dbReference>
<dbReference type="InterPro" id="IPR058852">
    <property type="entry name" value="HTH_77"/>
</dbReference>
<name>Q6JHN3_SACSN</name>
<keyword evidence="1" id="KW-0802">TPR repeat</keyword>
<protein>
    <submittedName>
        <fullName evidence="3">Multi-domain regulatory protein, LuxR family</fullName>
    </submittedName>
</protein>
<dbReference type="InterPro" id="IPR027417">
    <property type="entry name" value="P-loop_NTPase"/>
</dbReference>
<feature type="domain" description="HTH luxR-type" evidence="2">
    <location>
        <begin position="729"/>
        <end position="794"/>
    </location>
</feature>
<dbReference type="GO" id="GO:0003677">
    <property type="term" value="F:DNA binding"/>
    <property type="evidence" value="ECO:0007669"/>
    <property type="project" value="InterPro"/>
</dbReference>
<dbReference type="Gene3D" id="3.40.50.300">
    <property type="entry name" value="P-loop containing nucleotide triphosphate hydrolases"/>
    <property type="match status" value="1"/>
</dbReference>
<dbReference type="SUPFAM" id="SSF48452">
    <property type="entry name" value="TPR-like"/>
    <property type="match status" value="1"/>
</dbReference>
<dbReference type="Gene3D" id="1.10.10.10">
    <property type="entry name" value="Winged helix-like DNA-binding domain superfamily/Winged helix DNA-binding domain"/>
    <property type="match status" value="1"/>
</dbReference>
<dbReference type="InterPro" id="IPR000792">
    <property type="entry name" value="Tscrpt_reg_LuxR_C"/>
</dbReference>
<dbReference type="PROSITE" id="PS50043">
    <property type="entry name" value="HTH_LUXR_2"/>
    <property type="match status" value="1"/>
</dbReference>
<dbReference type="InterPro" id="IPR036388">
    <property type="entry name" value="WH-like_DNA-bd_sf"/>
</dbReference>
<feature type="repeat" description="TPR" evidence="1">
    <location>
        <begin position="558"/>
        <end position="591"/>
    </location>
</feature>
<dbReference type="Pfam" id="PF00196">
    <property type="entry name" value="GerE"/>
    <property type="match status" value="1"/>
</dbReference>
<dbReference type="PANTHER" id="PTHR47691">
    <property type="entry name" value="REGULATOR-RELATED"/>
    <property type="match status" value="1"/>
</dbReference>
<dbReference type="PRINTS" id="PR00038">
    <property type="entry name" value="HTHLUXR"/>
</dbReference>
<reference evidence="3" key="1">
    <citation type="journal article" date="2004" name="DNA Seq.">
        <title>Analysis of a 108-kb region of the Saccharopolyspora spinosa genome covering the obscurin polyketide synthase locus.</title>
        <authorList>
            <person name="Zirkle R."/>
            <person name="Black T.A."/>
            <person name="Gorlach J."/>
            <person name="Ligon J.M."/>
            <person name="Molnar I."/>
        </authorList>
    </citation>
    <scope>NUCLEOTIDE SEQUENCE</scope>
    <source>
        <strain evidence="3">NRLL 18395</strain>
    </source>
</reference>
<dbReference type="SUPFAM" id="SSF52540">
    <property type="entry name" value="P-loop containing nucleoside triphosphate hydrolases"/>
    <property type="match status" value="1"/>
</dbReference>
<sequence length="796" mass="88422">MPGNVGHQRCHWCSCDQREVVDPSYAGFVAAPQAVTGSVGNLPTELTSFVGRRVERAEIRRLLSRARLVTLTGFGGVGKTRLALRAATELRRAFPDGVWFADLSTLSDPVLVPDTVASALKLHPQSPRGAIGVLTEFLAPRHALLVLDSCEHLLDPCVELAISLLQSAPNLRILATSRQSLNTAGEQILPVMPLPVPDKLDPRDSQLEDSSINLFLDRVTAVVPDFRLTDDNMDEVLALCRKLEGVPLALELAAVKLRGMSLTEVLEQLSGRFPSLTGNRVAADRQHSLRECIEWSYELCTPAERDLWAQVSVFAGGFELDAIESVATTTAHDSEPELASVLFSLVDKSILIREEHDGKTRYRMLDIIRQYGQQRLRDSGQWITTRRRHRDFYADFVDQARAGWVNVRESDWFARLRREHANLQAALEFCTTEPGEAVIGLRIAAGLRHHWMTRGLVREGLHWITRLRTQTPSDTHTTILAINTAVWLSTLQGDLTIADSLLEDGRALARQFGEPAEAFIRQASGFQALFADNLSRAASDFEKAIAIFETVGNSIEKVYTLFLLALVHTFAGDFERAPTRYHECLALDPPDEILIRAKCLSWLAVLHTGDIQGDLKMEQESLRLKYSIDDHFGIAISIDAMAWITAWNNPRRAAALLGAAVTRFDEMGIPISSLPGLFARHQACETRLRQTLGDTFADAYARGASLRRDSAIQYALAEEPHAQPAPDLARSPFDLLTPRESEVAALVSQGLSNKDIAKMLVISQRTAESHVQHILTKLSFASRAQIATWITERRRK</sequence>
<dbReference type="PROSITE" id="PS50005">
    <property type="entry name" value="TPR"/>
    <property type="match status" value="1"/>
</dbReference>
<dbReference type="SUPFAM" id="SSF46894">
    <property type="entry name" value="C-terminal effector domain of the bipartite response regulators"/>
    <property type="match status" value="1"/>
</dbReference>
<dbReference type="AlphaFoldDB" id="Q6JHN3"/>
<evidence type="ECO:0000259" key="2">
    <source>
        <dbReference type="PROSITE" id="PS50043"/>
    </source>
</evidence>
<accession>Q6JHN3</accession>
<dbReference type="InterPro" id="IPR019734">
    <property type="entry name" value="TPR_rpt"/>
</dbReference>
<organism evidence="3">
    <name type="scientific">Saccharopolyspora spinosa</name>
    <dbReference type="NCBI Taxonomy" id="60894"/>
    <lineage>
        <taxon>Bacteria</taxon>
        <taxon>Bacillati</taxon>
        <taxon>Actinomycetota</taxon>
        <taxon>Actinomycetes</taxon>
        <taxon>Pseudonocardiales</taxon>
        <taxon>Pseudonocardiaceae</taxon>
        <taxon>Saccharopolyspora</taxon>
    </lineage>
</organism>
<dbReference type="InterPro" id="IPR016032">
    <property type="entry name" value="Sig_transdc_resp-reg_C-effctor"/>
</dbReference>
<evidence type="ECO:0000256" key="1">
    <source>
        <dbReference type="PROSITE-ProRule" id="PRU00339"/>
    </source>
</evidence>
<dbReference type="EMBL" id="AY466441">
    <property type="protein sequence ID" value="AAS00424.1"/>
    <property type="molecule type" value="Genomic_DNA"/>
</dbReference>